<feature type="domain" description="ABC transporter" evidence="11">
    <location>
        <begin position="1111"/>
        <end position="1353"/>
    </location>
</feature>
<dbReference type="Gene3D" id="1.20.1560.10">
    <property type="entry name" value="ABC transporter type 1, transmembrane domain"/>
    <property type="match status" value="2"/>
</dbReference>
<comment type="subcellular location">
    <subcellularLocation>
        <location evidence="1">Membrane</location>
        <topology evidence="1">Multi-pass membrane protein</topology>
    </subcellularLocation>
</comment>
<dbReference type="SUPFAM" id="SSF90123">
    <property type="entry name" value="ABC transporter transmembrane region"/>
    <property type="match status" value="2"/>
</dbReference>
<evidence type="ECO:0000313" key="13">
    <source>
        <dbReference type="EMBL" id="CDZ96790.1"/>
    </source>
</evidence>
<dbReference type="CDD" id="cd18606">
    <property type="entry name" value="ABC_6TM_YOR1_D2_like"/>
    <property type="match status" value="1"/>
</dbReference>
<feature type="region of interest" description="Disordered" evidence="9">
    <location>
        <begin position="42"/>
        <end position="61"/>
    </location>
</feature>
<feature type="transmembrane region" description="Helical" evidence="10">
    <location>
        <begin position="937"/>
        <end position="954"/>
    </location>
</feature>
<dbReference type="InterPro" id="IPR027417">
    <property type="entry name" value="P-loop_NTPase"/>
</dbReference>
<evidence type="ECO:0000256" key="9">
    <source>
        <dbReference type="SAM" id="MobiDB-lite"/>
    </source>
</evidence>
<feature type="transmembrane region" description="Helical" evidence="10">
    <location>
        <begin position="819"/>
        <end position="836"/>
    </location>
</feature>
<evidence type="ECO:0000256" key="10">
    <source>
        <dbReference type="SAM" id="Phobius"/>
    </source>
</evidence>
<dbReference type="EMBL" id="LN483167">
    <property type="protein sequence ID" value="CDZ96790.1"/>
    <property type="molecule type" value="Genomic_DNA"/>
</dbReference>
<dbReference type="PROSITE" id="PS50893">
    <property type="entry name" value="ABC_TRANSPORTER_2"/>
    <property type="match status" value="2"/>
</dbReference>
<dbReference type="InterPro" id="IPR003593">
    <property type="entry name" value="AAA+_ATPase"/>
</dbReference>
<dbReference type="FunFam" id="3.40.50.300:FF:000997">
    <property type="entry name" value="Multidrug resistance-associated protein 1"/>
    <property type="match status" value="1"/>
</dbReference>
<dbReference type="InterPro" id="IPR050173">
    <property type="entry name" value="ABC_transporter_C-like"/>
</dbReference>
<evidence type="ECO:0000256" key="3">
    <source>
        <dbReference type="ARBA" id="ARBA00022692"/>
    </source>
</evidence>
<evidence type="ECO:0000256" key="8">
    <source>
        <dbReference type="ARBA" id="ARBA00023136"/>
    </source>
</evidence>
<feature type="transmembrane region" description="Helical" evidence="10">
    <location>
        <begin position="1052"/>
        <end position="1071"/>
    </location>
</feature>
<dbReference type="GO" id="GO:0016020">
    <property type="term" value="C:membrane"/>
    <property type="evidence" value="ECO:0007669"/>
    <property type="project" value="UniProtKB-SubCell"/>
</dbReference>
<feature type="transmembrane region" description="Helical" evidence="10">
    <location>
        <begin position="267"/>
        <end position="285"/>
    </location>
</feature>
<dbReference type="SMART" id="SM00382">
    <property type="entry name" value="AAA"/>
    <property type="match status" value="2"/>
</dbReference>
<keyword evidence="4" id="KW-0677">Repeat</keyword>
<feature type="transmembrane region" description="Helical" evidence="10">
    <location>
        <begin position="1018"/>
        <end position="1040"/>
    </location>
</feature>
<feature type="domain" description="ABC transmembrane type-1" evidence="12">
    <location>
        <begin position="841"/>
        <end position="1075"/>
    </location>
</feature>
<protein>
    <submittedName>
        <fullName evidence="13">Multidrug resistance-associated protein/mitoxantrone resistance protein, ABC superfamily</fullName>
    </submittedName>
</protein>
<dbReference type="InterPro" id="IPR003439">
    <property type="entry name" value="ABC_transporter-like_ATP-bd"/>
</dbReference>
<keyword evidence="8 10" id="KW-0472">Membrane</keyword>
<feature type="compositionally biased region" description="Basic and acidic residues" evidence="9">
    <location>
        <begin position="92"/>
        <end position="110"/>
    </location>
</feature>
<evidence type="ECO:0000256" key="4">
    <source>
        <dbReference type="ARBA" id="ARBA00022737"/>
    </source>
</evidence>
<feature type="transmembrane region" description="Helical" evidence="10">
    <location>
        <begin position="291"/>
        <end position="311"/>
    </location>
</feature>
<dbReference type="InterPro" id="IPR036640">
    <property type="entry name" value="ABC1_TM_sf"/>
</dbReference>
<feature type="region of interest" description="Disordered" evidence="9">
    <location>
        <begin position="76"/>
        <end position="110"/>
    </location>
</feature>
<dbReference type="Pfam" id="PF00664">
    <property type="entry name" value="ABC_membrane"/>
    <property type="match status" value="2"/>
</dbReference>
<dbReference type="PROSITE" id="PS50929">
    <property type="entry name" value="ABC_TM1F"/>
    <property type="match status" value="2"/>
</dbReference>
<evidence type="ECO:0000259" key="12">
    <source>
        <dbReference type="PROSITE" id="PS50929"/>
    </source>
</evidence>
<dbReference type="GO" id="GO:0005524">
    <property type="term" value="F:ATP binding"/>
    <property type="evidence" value="ECO:0007669"/>
    <property type="project" value="UniProtKB-KW"/>
</dbReference>
<keyword evidence="6" id="KW-0067">ATP-binding</keyword>
<dbReference type="SUPFAM" id="SSF52540">
    <property type="entry name" value="P-loop containing nucleoside triphosphate hydrolases"/>
    <property type="match status" value="2"/>
</dbReference>
<dbReference type="PANTHER" id="PTHR24223">
    <property type="entry name" value="ATP-BINDING CASSETTE SUB-FAMILY C"/>
    <property type="match status" value="1"/>
</dbReference>
<feature type="transmembrane region" description="Helical" evidence="10">
    <location>
        <begin position="134"/>
        <end position="162"/>
    </location>
</feature>
<dbReference type="Pfam" id="PF00005">
    <property type="entry name" value="ABC_tran"/>
    <property type="match status" value="2"/>
</dbReference>
<organism evidence="13">
    <name type="scientific">Phaffia rhodozyma</name>
    <name type="common">Yeast</name>
    <name type="synonym">Xanthophyllomyces dendrorhous</name>
    <dbReference type="NCBI Taxonomy" id="264483"/>
    <lineage>
        <taxon>Eukaryota</taxon>
        <taxon>Fungi</taxon>
        <taxon>Dikarya</taxon>
        <taxon>Basidiomycota</taxon>
        <taxon>Agaricomycotina</taxon>
        <taxon>Tremellomycetes</taxon>
        <taxon>Cystofilobasidiales</taxon>
        <taxon>Mrakiaceae</taxon>
        <taxon>Phaffia</taxon>
    </lineage>
</organism>
<evidence type="ECO:0000256" key="2">
    <source>
        <dbReference type="ARBA" id="ARBA00022448"/>
    </source>
</evidence>
<evidence type="ECO:0000259" key="11">
    <source>
        <dbReference type="PROSITE" id="PS50893"/>
    </source>
</evidence>
<name>A0A0F7SF67_PHARH</name>
<dbReference type="GO" id="GO:0140359">
    <property type="term" value="F:ABC-type transporter activity"/>
    <property type="evidence" value="ECO:0007669"/>
    <property type="project" value="InterPro"/>
</dbReference>
<dbReference type="InterPro" id="IPR011527">
    <property type="entry name" value="ABC1_TM_dom"/>
</dbReference>
<feature type="transmembrane region" description="Helical" evidence="10">
    <location>
        <begin position="182"/>
        <end position="208"/>
    </location>
</feature>
<dbReference type="PANTHER" id="PTHR24223:SF415">
    <property type="entry name" value="FI20190P1"/>
    <property type="match status" value="1"/>
</dbReference>
<feature type="domain" description="ABC transmembrane type-1" evidence="12">
    <location>
        <begin position="135"/>
        <end position="429"/>
    </location>
</feature>
<evidence type="ECO:0000256" key="7">
    <source>
        <dbReference type="ARBA" id="ARBA00022989"/>
    </source>
</evidence>
<feature type="transmembrane region" description="Helical" evidence="10">
    <location>
        <begin position="842"/>
        <end position="860"/>
    </location>
</feature>
<dbReference type="InterPro" id="IPR017871">
    <property type="entry name" value="ABC_transporter-like_CS"/>
</dbReference>
<keyword evidence="3 10" id="KW-0812">Transmembrane</keyword>
<reference evidence="13" key="1">
    <citation type="submission" date="2014-08" db="EMBL/GenBank/DDBJ databases">
        <authorList>
            <person name="Sharma Rahul"/>
            <person name="Thines Marco"/>
        </authorList>
    </citation>
    <scope>NUCLEOTIDE SEQUENCE</scope>
</reference>
<dbReference type="CDD" id="cd03244">
    <property type="entry name" value="ABCC_MRP_domain2"/>
    <property type="match status" value="1"/>
</dbReference>
<dbReference type="FunFam" id="1.20.1560.10:FF:000013">
    <property type="entry name" value="ABC transporter C family member 2"/>
    <property type="match status" value="1"/>
</dbReference>
<dbReference type="FunFam" id="3.40.50.300:FF:000565">
    <property type="entry name" value="ABC bile acid transporter"/>
    <property type="match status" value="1"/>
</dbReference>
<dbReference type="CDD" id="cd03250">
    <property type="entry name" value="ABCC_MRP_domain1"/>
    <property type="match status" value="1"/>
</dbReference>
<evidence type="ECO:0000256" key="1">
    <source>
        <dbReference type="ARBA" id="ARBA00004141"/>
    </source>
</evidence>
<dbReference type="PROSITE" id="PS00211">
    <property type="entry name" value="ABC_TRANSPORTER_1"/>
    <property type="match status" value="2"/>
</dbReference>
<accession>A0A0F7SF67</accession>
<sequence>MLRVGYSRPLELDDFWELTDEYKATRLAIALEKNFYDRVPPSRRPMHLRPKLSGLAQGSEGDEKLSGIELENLEAQDHEPTQEIIKNKATKTKQDAKDEKRSKEPMHPPKVTEDEIVYDQSLLLALQKTVFWRFWIGGMIGVCAVALLTTGPLVSQLILNYITTSYNYAHREPGQDLPTPRSVGYGIGLGIGLWAMQQGASIFVNLFLQRGLITGFMLRAALISVISKKSIRLSGEARIIHTNGKLTTHISADASFMDYAALLSHDLYLQPAQILIGVGILIHLIGYSALVGLAVLVIGVPFQTWLFARLIGTRQTQMKTVDKRVRLLQEILNGIRVIKFMAYEEYFGSRVSSYRREELKELRKNSVMRALMTSVMAFIPVFAAVMSFITYSLSGHELNAAVIFSALQAFNNIRAPLLILPLAIQAMSDAYVGLGRISKCLLGGEIDNPVPVILNAEYAISSHGNYSWETVENSGAGRESDVVSKDQSSNKNQDKEKLAVTDGQDSKGQESATPFALKDIDLDIPRGSFVVVCGRIGSGKSSLIQALLGEMKMVSGTAYLGGSSAYFPQTPWIMNATLKENILFGSEMDDERFTATIKACALESDIAMLTHGIYTEIGEKGINLSGGQKARVCLARAVYCGNEINLFDDPLSAVDAHVSKTLVEGLVSGPLRNKTRVLITHHLEVLPKADLIITMVDGKIAEKGTYEELLAANGVLAKLLAEHVSQSSHDGADAEYDAIETREDVELKTVGIEVEQAAEREQLAEQANKLGSDRTNEGTAAEQTKAQDPGALLTMKEEREVGAVSLSVYARYVRSMGSYRLAPIFLGCFVLAQMGGPKVNLGLAYSVLTFIGSLMVYLSTINASYNLFNAAYAGVMGTPVSWFDATPVGRIISRLSKDITTLDDQLPMQWNTFLTMSLNVFGTVALVFYAFPYLGLIFIPLFLMYYFVATFYRASSREAKRIDSIMRSTIYAQFGESLGGMSSIRAYGAEQRFITRTENAVDVQNKCYFIMISLQRWLGIRLEALGNLLVLAISFFGVGFRNTVSPAKLGVVLTYALALTQIFAQIINIFAQVEQDMNTAERVAYYAELPSEAAKSTADDPAQDWPSAGEIMLRNVVLKYREDLPAVLKGLSFSIGAGEKIGVVGRTGAGKSSLLQALFRIVELTEGSIEVDGVNLRSIGLDPIRRKLGIVPQDPLLWNGTIASNLDPDGTCTPEQLLSALKRTHLLADPDASPEVQARLEKFKLGAMVQDDGANFSAGERQLVALARVVVRDPRIVILDEATSSVDMETDASIQDTIRNEFKNKTIISIAHRLATVAFYDRILIMDAGKVAEFASPIELFDRENSIFRSMCDQAQLTRSDILRIRGELA</sequence>
<feature type="transmembrane region" description="Helical" evidence="10">
    <location>
        <begin position="370"/>
        <end position="393"/>
    </location>
</feature>
<evidence type="ECO:0000256" key="6">
    <source>
        <dbReference type="ARBA" id="ARBA00022840"/>
    </source>
</evidence>
<keyword evidence="7 10" id="KW-1133">Transmembrane helix</keyword>
<feature type="region of interest" description="Disordered" evidence="9">
    <location>
        <begin position="477"/>
        <end position="511"/>
    </location>
</feature>
<evidence type="ECO:0000256" key="5">
    <source>
        <dbReference type="ARBA" id="ARBA00022741"/>
    </source>
</evidence>
<dbReference type="Gene3D" id="3.40.50.300">
    <property type="entry name" value="P-loop containing nucleotide triphosphate hydrolases"/>
    <property type="match status" value="2"/>
</dbReference>
<dbReference type="GO" id="GO:0016887">
    <property type="term" value="F:ATP hydrolysis activity"/>
    <property type="evidence" value="ECO:0007669"/>
    <property type="project" value="InterPro"/>
</dbReference>
<keyword evidence="5" id="KW-0547">Nucleotide-binding</keyword>
<keyword evidence="2" id="KW-0813">Transport</keyword>
<feature type="compositionally biased region" description="Basic and acidic residues" evidence="9">
    <location>
        <begin position="492"/>
        <end position="508"/>
    </location>
</feature>
<proteinExistence type="predicted"/>
<feature type="domain" description="ABC transporter" evidence="11">
    <location>
        <begin position="498"/>
        <end position="722"/>
    </location>
</feature>
<dbReference type="CDD" id="cd18597">
    <property type="entry name" value="ABC_6TM_YOR1_D1_like"/>
    <property type="match status" value="1"/>
</dbReference>